<protein>
    <submittedName>
        <fullName evidence="1">SRCR domain-containing protein</fullName>
    </submittedName>
</protein>
<organism evidence="1">
    <name type="scientific">Anisakis simplex</name>
    <name type="common">Herring worm</name>
    <dbReference type="NCBI Taxonomy" id="6269"/>
    <lineage>
        <taxon>Eukaryota</taxon>
        <taxon>Metazoa</taxon>
        <taxon>Ecdysozoa</taxon>
        <taxon>Nematoda</taxon>
        <taxon>Chromadorea</taxon>
        <taxon>Rhabditida</taxon>
        <taxon>Spirurina</taxon>
        <taxon>Ascaridomorpha</taxon>
        <taxon>Ascaridoidea</taxon>
        <taxon>Anisakidae</taxon>
        <taxon>Anisakis</taxon>
        <taxon>Anisakis simplex complex</taxon>
    </lineage>
</organism>
<dbReference type="WBParaSite" id="ASIM_0000582701-mRNA-1">
    <property type="protein sequence ID" value="ASIM_0000582701-mRNA-1"/>
    <property type="gene ID" value="ASIM_0000582701"/>
</dbReference>
<reference evidence="1" key="1">
    <citation type="submission" date="2017-02" db="UniProtKB">
        <authorList>
            <consortium name="WormBaseParasite"/>
        </authorList>
    </citation>
    <scope>IDENTIFICATION</scope>
</reference>
<dbReference type="AlphaFoldDB" id="A0A0M3JDY6"/>
<proteinExistence type="predicted"/>
<name>A0A0M3JDY6_ANISI</name>
<sequence>LNVPCFYLHYGWIRSIEKLNGQLYRAVGSCFNNMEEFTEEYGDTYITDDFLVTSSKEHKCMTGVGVTNGSIDCELGDAKVKCQPILDAAHGKGPFAACQPLGNETIEREFNNCAYDA</sequence>
<accession>A0A0M3JDY6</accession>
<evidence type="ECO:0000313" key="1">
    <source>
        <dbReference type="WBParaSite" id="ASIM_0000582701-mRNA-1"/>
    </source>
</evidence>